<comment type="caution">
    <text evidence="4">The sequence shown here is derived from an EMBL/GenBank/DDBJ whole genome shotgun (WGS) entry which is preliminary data.</text>
</comment>
<dbReference type="Gene3D" id="6.10.10.10">
    <property type="entry name" value="Flagellar export chaperone, C-terminal domain"/>
    <property type="match status" value="1"/>
</dbReference>
<dbReference type="PANTHER" id="PTHR42792:SF2">
    <property type="entry name" value="FLAGELLIN"/>
    <property type="match status" value="1"/>
</dbReference>
<dbReference type="Pfam" id="PF00669">
    <property type="entry name" value="Flagellin_N"/>
    <property type="match status" value="1"/>
</dbReference>
<dbReference type="Gene3D" id="1.20.1330.10">
    <property type="entry name" value="f41 fragment of flagellin, N-terminal domain"/>
    <property type="match status" value="1"/>
</dbReference>
<dbReference type="InterPro" id="IPR001492">
    <property type="entry name" value="Flagellin"/>
</dbReference>
<dbReference type="AlphaFoldDB" id="A0A644WAB5"/>
<keyword evidence="4" id="KW-0282">Flagellum</keyword>
<dbReference type="InterPro" id="IPR046358">
    <property type="entry name" value="Flagellin_C"/>
</dbReference>
<keyword evidence="4" id="KW-0966">Cell projection</keyword>
<organism evidence="4">
    <name type="scientific">bioreactor metagenome</name>
    <dbReference type="NCBI Taxonomy" id="1076179"/>
    <lineage>
        <taxon>unclassified sequences</taxon>
        <taxon>metagenomes</taxon>
        <taxon>ecological metagenomes</taxon>
    </lineage>
</organism>
<keyword evidence="4" id="KW-0969">Cilium</keyword>
<dbReference type="SUPFAM" id="SSF64518">
    <property type="entry name" value="Phase 1 flagellin"/>
    <property type="match status" value="1"/>
</dbReference>
<dbReference type="InterPro" id="IPR042187">
    <property type="entry name" value="Flagellin_C_sub2"/>
</dbReference>
<dbReference type="PANTHER" id="PTHR42792">
    <property type="entry name" value="FLAGELLIN"/>
    <property type="match status" value="1"/>
</dbReference>
<dbReference type="PRINTS" id="PR00207">
    <property type="entry name" value="FLAGELLIN"/>
</dbReference>
<dbReference type="Pfam" id="PF00700">
    <property type="entry name" value="Flagellin_C"/>
    <property type="match status" value="1"/>
</dbReference>
<dbReference type="EMBL" id="VSSQ01000748">
    <property type="protein sequence ID" value="MPM00736.1"/>
    <property type="molecule type" value="Genomic_DNA"/>
</dbReference>
<dbReference type="InterPro" id="IPR001029">
    <property type="entry name" value="Flagellin_N"/>
</dbReference>
<evidence type="ECO:0000259" key="2">
    <source>
        <dbReference type="Pfam" id="PF00669"/>
    </source>
</evidence>
<dbReference type="GO" id="GO:0005198">
    <property type="term" value="F:structural molecule activity"/>
    <property type="evidence" value="ECO:0007669"/>
    <property type="project" value="InterPro"/>
</dbReference>
<gene>
    <name evidence="4" type="primary">hag_2</name>
    <name evidence="4" type="ORF">SDC9_46966</name>
</gene>
<reference evidence="4" key="1">
    <citation type="submission" date="2019-08" db="EMBL/GenBank/DDBJ databases">
        <authorList>
            <person name="Kucharzyk K."/>
            <person name="Murdoch R.W."/>
            <person name="Higgins S."/>
            <person name="Loffler F."/>
        </authorList>
    </citation>
    <scope>NUCLEOTIDE SEQUENCE</scope>
</reference>
<protein>
    <submittedName>
        <fullName evidence="4">Flagellin</fullName>
    </submittedName>
</protein>
<sequence length="285" mass="31583">MRLNQNMESLNVYRNYKKNLTVQAATLNKISTGSKINSAKDNPNKLGVSEGLRMQIRSLQMAEKNIQDGVSMIQATDGTLSTVNETLARIKELTVQSGGVQNASDLEIIQEEINQLKEHIDDTVNSFSFNGVKLLNSENVTNNNFPKYLNHVVGANVKDEVNIPIFNVTTEMLIDSQGNSLKNMDVTNRGSLNNNLNIIDSAISTLSSVRSKYGAIQNRLETSAENLSGSSLNLETAESRIRDTDIAFEMAEYAKTSILHESSIALMQQTNKFPQDVLRILENLK</sequence>
<proteinExistence type="predicted"/>
<accession>A0A644WAB5</accession>
<feature type="domain" description="Flagellin N-terminal" evidence="2">
    <location>
        <begin position="4"/>
        <end position="138"/>
    </location>
</feature>
<feature type="domain" description="Flagellin C-terminal" evidence="3">
    <location>
        <begin position="196"/>
        <end position="281"/>
    </location>
</feature>
<keyword evidence="1" id="KW-0975">Bacterial flagellum</keyword>
<evidence type="ECO:0000259" key="3">
    <source>
        <dbReference type="Pfam" id="PF00700"/>
    </source>
</evidence>
<evidence type="ECO:0000256" key="1">
    <source>
        <dbReference type="ARBA" id="ARBA00023143"/>
    </source>
</evidence>
<dbReference type="GO" id="GO:0009288">
    <property type="term" value="C:bacterial-type flagellum"/>
    <property type="evidence" value="ECO:0007669"/>
    <property type="project" value="InterPro"/>
</dbReference>
<evidence type="ECO:0000313" key="4">
    <source>
        <dbReference type="EMBL" id="MPM00736.1"/>
    </source>
</evidence>
<name>A0A644WAB5_9ZZZZ</name>